<organism evidence="3 4">
    <name type="scientific">Halopolyspora algeriensis</name>
    <dbReference type="NCBI Taxonomy" id="1500506"/>
    <lineage>
        <taxon>Bacteria</taxon>
        <taxon>Bacillati</taxon>
        <taxon>Actinomycetota</taxon>
        <taxon>Actinomycetes</taxon>
        <taxon>Actinomycetes incertae sedis</taxon>
        <taxon>Halopolyspora</taxon>
    </lineage>
</organism>
<dbReference type="EMBL" id="QPJC01000028">
    <property type="protein sequence ID" value="RCW37475.1"/>
    <property type="molecule type" value="Genomic_DNA"/>
</dbReference>
<keyword evidence="4" id="KW-1185">Reference proteome</keyword>
<accession>A0A368VB60</accession>
<comment type="caution">
    <text evidence="3">The sequence shown here is derived from an EMBL/GenBank/DDBJ whole genome shotgun (WGS) entry which is preliminary data.</text>
</comment>
<keyword evidence="2" id="KW-0472">Membrane</keyword>
<feature type="compositionally biased region" description="Basic and acidic residues" evidence="1">
    <location>
        <begin position="101"/>
        <end position="123"/>
    </location>
</feature>
<dbReference type="OrthoDB" id="5189436at2"/>
<evidence type="ECO:0000313" key="4">
    <source>
        <dbReference type="Proteomes" id="UP000253495"/>
    </source>
</evidence>
<name>A0A368VB60_9ACTN</name>
<evidence type="ECO:0000313" key="3">
    <source>
        <dbReference type="EMBL" id="RCW37475.1"/>
    </source>
</evidence>
<proteinExistence type="predicted"/>
<keyword evidence="2" id="KW-1133">Transmembrane helix</keyword>
<evidence type="ECO:0000256" key="1">
    <source>
        <dbReference type="SAM" id="MobiDB-lite"/>
    </source>
</evidence>
<sequence>MAAVIGEPLFVLVSPLGGMSVGASVLAAVVALAGVLPLRGGSGQHAHAGPGTLTVWQLCLPEESVAQEWYGDIAPLRGCEFEAETTSGGIAWPRPTWPEGIDQRPRVLEPGQLREEPVSRSEPTESGYVGRHRLIHPFEEFRVDLVFHAC</sequence>
<dbReference type="RefSeq" id="WP_114455165.1">
    <property type="nucleotide sequence ID" value="NZ_QPJC01000028.1"/>
</dbReference>
<feature type="region of interest" description="Disordered" evidence="1">
    <location>
        <begin position="101"/>
        <end position="125"/>
    </location>
</feature>
<dbReference type="Proteomes" id="UP000253495">
    <property type="component" value="Unassembled WGS sequence"/>
</dbReference>
<reference evidence="3 4" key="1">
    <citation type="submission" date="2018-07" db="EMBL/GenBank/DDBJ databases">
        <title>Genomic Encyclopedia of Type Strains, Phase III (KMG-III): the genomes of soil and plant-associated and newly described type strains.</title>
        <authorList>
            <person name="Whitman W."/>
        </authorList>
    </citation>
    <scope>NUCLEOTIDE SEQUENCE [LARGE SCALE GENOMIC DNA]</scope>
    <source>
        <strain evidence="3 4">CECT 8575</strain>
    </source>
</reference>
<dbReference type="AlphaFoldDB" id="A0A368VB60"/>
<feature type="transmembrane region" description="Helical" evidence="2">
    <location>
        <begin position="12"/>
        <end position="36"/>
    </location>
</feature>
<keyword evidence="2" id="KW-0812">Transmembrane</keyword>
<gene>
    <name evidence="3" type="ORF">DFQ14_1283</name>
</gene>
<evidence type="ECO:0000256" key="2">
    <source>
        <dbReference type="SAM" id="Phobius"/>
    </source>
</evidence>
<protein>
    <submittedName>
        <fullName evidence="3">Uncharacterized protein</fullName>
    </submittedName>
</protein>